<proteinExistence type="predicted"/>
<dbReference type="Pfam" id="PF13489">
    <property type="entry name" value="Methyltransf_23"/>
    <property type="match status" value="1"/>
</dbReference>
<keyword evidence="2" id="KW-1185">Reference proteome</keyword>
<comment type="caution">
    <text evidence="1">The sequence shown here is derived from an EMBL/GenBank/DDBJ whole genome shotgun (WGS) entry which is preliminary data.</text>
</comment>
<dbReference type="SUPFAM" id="SSF53335">
    <property type="entry name" value="S-adenosyl-L-methionine-dependent methyltransferases"/>
    <property type="match status" value="1"/>
</dbReference>
<keyword evidence="1" id="KW-0489">Methyltransferase</keyword>
<protein>
    <submittedName>
        <fullName evidence="1">Class I SAM-dependent methyltransferase</fullName>
    </submittedName>
</protein>
<gene>
    <name evidence="1" type="ORF">SK069_00380</name>
</gene>
<dbReference type="Proteomes" id="UP001277761">
    <property type="component" value="Unassembled WGS sequence"/>
</dbReference>
<dbReference type="Gene3D" id="3.40.50.150">
    <property type="entry name" value="Vaccinia Virus protein VP39"/>
    <property type="match status" value="1"/>
</dbReference>
<dbReference type="EMBL" id="JAXAVX010000001">
    <property type="protein sequence ID" value="MDX8150034.1"/>
    <property type="molecule type" value="Genomic_DNA"/>
</dbReference>
<reference evidence="1 2" key="1">
    <citation type="submission" date="2023-11" db="EMBL/GenBank/DDBJ databases">
        <authorList>
            <person name="Xu M."/>
            <person name="Jiang T."/>
        </authorList>
    </citation>
    <scope>NUCLEOTIDE SEQUENCE [LARGE SCALE GENOMIC DNA]</scope>
    <source>
        <strain evidence="1 2">SD</strain>
    </source>
</reference>
<evidence type="ECO:0000313" key="2">
    <source>
        <dbReference type="Proteomes" id="UP001277761"/>
    </source>
</evidence>
<dbReference type="InterPro" id="IPR029063">
    <property type="entry name" value="SAM-dependent_MTases_sf"/>
</dbReference>
<organism evidence="1 2">
    <name type="scientific">Patulibacter brassicae</name>
    <dbReference type="NCBI Taxonomy" id="1705717"/>
    <lineage>
        <taxon>Bacteria</taxon>
        <taxon>Bacillati</taxon>
        <taxon>Actinomycetota</taxon>
        <taxon>Thermoleophilia</taxon>
        <taxon>Solirubrobacterales</taxon>
        <taxon>Patulibacteraceae</taxon>
        <taxon>Patulibacter</taxon>
    </lineage>
</organism>
<dbReference type="RefSeq" id="WP_319952187.1">
    <property type="nucleotide sequence ID" value="NZ_JAXAVX010000001.1"/>
</dbReference>
<name>A0ABU4VFX8_9ACTN</name>
<sequence>MTQPRDLQDRITAAREALTENPVWYHTIELAPGVTTPGFVDHRPITPRILPADMRGLRVLEVGTFDGHWSFSMEERGAEVTALDLPDFDATSWPPVHRERLQAEIAERNMELGRGFRLAHELRGSSVTRVTGDVQTLGPGELDDEPFDVVFIGAVLLHLRDPVGALERMAQRTRPGGRLIALETFSLLATVLSPWRAMARFQTLETPFNWWVPNMVALRDWFATAGWVDVRRHGIHKPPAKAEMSDRYVHFSARKPG</sequence>
<dbReference type="GO" id="GO:0008168">
    <property type="term" value="F:methyltransferase activity"/>
    <property type="evidence" value="ECO:0007669"/>
    <property type="project" value="UniProtKB-KW"/>
</dbReference>
<dbReference type="CDD" id="cd02440">
    <property type="entry name" value="AdoMet_MTases"/>
    <property type="match status" value="1"/>
</dbReference>
<evidence type="ECO:0000313" key="1">
    <source>
        <dbReference type="EMBL" id="MDX8150034.1"/>
    </source>
</evidence>
<dbReference type="GO" id="GO:0032259">
    <property type="term" value="P:methylation"/>
    <property type="evidence" value="ECO:0007669"/>
    <property type="project" value="UniProtKB-KW"/>
</dbReference>
<keyword evidence="1" id="KW-0808">Transferase</keyword>
<accession>A0ABU4VFX8</accession>